<organism evidence="2 3">
    <name type="scientific">Modicella reniformis</name>
    <dbReference type="NCBI Taxonomy" id="1440133"/>
    <lineage>
        <taxon>Eukaryota</taxon>
        <taxon>Fungi</taxon>
        <taxon>Fungi incertae sedis</taxon>
        <taxon>Mucoromycota</taxon>
        <taxon>Mortierellomycotina</taxon>
        <taxon>Mortierellomycetes</taxon>
        <taxon>Mortierellales</taxon>
        <taxon>Mortierellaceae</taxon>
        <taxon>Modicella</taxon>
    </lineage>
</organism>
<protein>
    <submittedName>
        <fullName evidence="2">Uncharacterized protein</fullName>
    </submittedName>
</protein>
<evidence type="ECO:0000313" key="3">
    <source>
        <dbReference type="Proteomes" id="UP000749646"/>
    </source>
</evidence>
<gene>
    <name evidence="2" type="ORF">BGZ65_003594</name>
</gene>
<feature type="signal peptide" evidence="1">
    <location>
        <begin position="1"/>
        <end position="20"/>
    </location>
</feature>
<name>A0A9P6LSP5_9FUNG</name>
<proteinExistence type="predicted"/>
<keyword evidence="1" id="KW-0732">Signal</keyword>
<dbReference type="AlphaFoldDB" id="A0A9P6LSP5"/>
<reference evidence="2" key="1">
    <citation type="journal article" date="2020" name="Fungal Divers.">
        <title>Resolving the Mortierellaceae phylogeny through synthesis of multi-gene phylogenetics and phylogenomics.</title>
        <authorList>
            <person name="Vandepol N."/>
            <person name="Liber J."/>
            <person name="Desiro A."/>
            <person name="Na H."/>
            <person name="Kennedy M."/>
            <person name="Barry K."/>
            <person name="Grigoriev I.V."/>
            <person name="Miller A.N."/>
            <person name="O'Donnell K."/>
            <person name="Stajich J.E."/>
            <person name="Bonito G."/>
        </authorList>
    </citation>
    <scope>NUCLEOTIDE SEQUENCE</scope>
    <source>
        <strain evidence="2">MES-2147</strain>
    </source>
</reference>
<feature type="chain" id="PRO_5040412638" evidence="1">
    <location>
        <begin position="21"/>
        <end position="138"/>
    </location>
</feature>
<dbReference type="Proteomes" id="UP000749646">
    <property type="component" value="Unassembled WGS sequence"/>
</dbReference>
<dbReference type="EMBL" id="JAAAHW010009900">
    <property type="protein sequence ID" value="KAF9934818.1"/>
    <property type="molecule type" value="Genomic_DNA"/>
</dbReference>
<sequence>MRSASTILFVLGFTALVAKAAPISDTTADLLSKRDYSKRNINADTNSDSGNVNLNSLRKRAIGKFEYTDINEEQNTFGDPTSGTCISLEAQAILVNNGSNSAATLFVDAACKVVLDQLAVNETRDYDGKQGPLSVMFS</sequence>
<accession>A0A9P6LSP5</accession>
<keyword evidence="3" id="KW-1185">Reference proteome</keyword>
<evidence type="ECO:0000256" key="1">
    <source>
        <dbReference type="SAM" id="SignalP"/>
    </source>
</evidence>
<evidence type="ECO:0000313" key="2">
    <source>
        <dbReference type="EMBL" id="KAF9934818.1"/>
    </source>
</evidence>
<comment type="caution">
    <text evidence="2">The sequence shown here is derived from an EMBL/GenBank/DDBJ whole genome shotgun (WGS) entry which is preliminary data.</text>
</comment>